<dbReference type="PANTHER" id="PTHR10071:SF281">
    <property type="entry name" value="BOX A-BINDING FACTOR-RELATED"/>
    <property type="match status" value="1"/>
</dbReference>
<dbReference type="Proteomes" id="UP001165120">
    <property type="component" value="Unassembled WGS sequence"/>
</dbReference>
<dbReference type="CDD" id="cd00202">
    <property type="entry name" value="ZnF_GATA"/>
    <property type="match status" value="1"/>
</dbReference>
<feature type="compositionally biased region" description="Low complexity" evidence="9">
    <location>
        <begin position="668"/>
        <end position="696"/>
    </location>
</feature>
<evidence type="ECO:0000256" key="9">
    <source>
        <dbReference type="SAM" id="MobiDB-lite"/>
    </source>
</evidence>
<dbReference type="GO" id="GO:0000122">
    <property type="term" value="P:negative regulation of transcription by RNA polymerase II"/>
    <property type="evidence" value="ECO:0007669"/>
    <property type="project" value="TreeGrafter"/>
</dbReference>
<dbReference type="InterPro" id="IPR013860">
    <property type="entry name" value="AreA_GATA"/>
</dbReference>
<comment type="subcellular location">
    <subcellularLocation>
        <location evidence="1">Nucleus</location>
    </subcellularLocation>
</comment>
<feature type="compositionally biased region" description="Low complexity" evidence="9">
    <location>
        <begin position="14"/>
        <end position="29"/>
    </location>
</feature>
<feature type="compositionally biased region" description="Low complexity" evidence="9">
    <location>
        <begin position="578"/>
        <end position="604"/>
    </location>
</feature>
<dbReference type="InterPro" id="IPR013088">
    <property type="entry name" value="Znf_NHR/GATA"/>
</dbReference>
<evidence type="ECO:0000256" key="7">
    <source>
        <dbReference type="ARBA" id="ARBA00023242"/>
    </source>
</evidence>
<keyword evidence="4" id="KW-0862">Zinc</keyword>
<keyword evidence="2" id="KW-0479">Metal-binding</keyword>
<sequence length="1170" mass="126863">MNRNISGNPKLRNDNMYNNNDNNNVQDPNLHSPSVQQQGNFMHPSPNFGRQQQQQHQHQQQQYNQHQQQYQTFDTNSVGNDINMKMPVDDSNSAIIDENSATALWRMYAKAKASLPYRARMENLTWRMMAINLKQSKPIKDHNSMSGVRNQNSIKDVNNMLTNKMNKEKNVLNNNNNNVNFNLGNQTDDNSILKNEDGLFNNLTGWPQHPDLNVNSETKMWAPNSSSPNNLHNSQAIENTQSNGRNSGKNLIDPKSEEFDYVAHIKKIGQEKFNVSSNTPYSNNVKKRMGDFSPMLSAKDAAPSSHHSKLSASLAQEKKNQSLENNNSDQNKNTNENFPKDVYMLQDDHLNLNLMEDTDMNRNNMSNNNNINNNNIGDRPFNIAQHPNQAHLHQNHSLSSSVGPNMNMNINQGNNNINNSNDNGKNIPAGFDFGPMSLPDYMHDSSSMAFKYISNMNPYEQDDTSPSSFNDDHFSNQQGSKLGVPPTTLQHHPSVVGISNNYPNNSNTNKSMRHGQNSISGNGAFTELQSPSQSSMQSFSASATPSLDNHKDSGVAFDSYFMNIKSSRLPNNLRDPSNNSNNGNGNMGNNHIGNSNNGNNIDNANHNDLHHSHSVSNLYQHRNGSPFDPPTTPGSLPHHLQSSGSFQNHQNHRSWDTNLLNNPPPWNIPSINNKGNNNNNQNNNNGPNLEGSNNMNQFKNPLADYAQGLPIDFGATELQVPYSPSAQLPDTPDGLSNNSVLKSSGSKTPKKAISGTSRGKNLSSSAAAKRKSISAGSNLGSLAAGGLTGAKGRRVSKANNKFNANSNDDESGTPVVGGSAGSGIPGGAAGTSGTSSPPISCTNCNTRTTPLWRRNPEGQPLCNACGLFLKLHGVVRPLSLKTDVIKKRQRGNNTSGKPGKGDDQLSNPSTSAASTPVNSGLGIESKNSAGTGTSGNPDGDNLNPTPMITKNTLAKGGFTPGSATPVIASGSPSSSNNIGGPKRRTSKSASTNPKKNDTKKDSKKNSIDPKRKSVGISGNTADNNDDNMEDIDSTLKINTGLLFNQMDVDNNFEMGNGVGMRANSNNKIDSADGLPVGPFGANDLAFNQLLDIENPHSDIALNLGNIIGSNEHKNQSNNPNTAKNNQNPNNVVANSHPDQAGNFPNNQNKNNGNERNGEGKGNWDWLTMSL</sequence>
<feature type="region of interest" description="Disordered" evidence="9">
    <location>
        <begin position="1"/>
        <end position="69"/>
    </location>
</feature>
<feature type="region of interest" description="Disordered" evidence="9">
    <location>
        <begin position="459"/>
        <end position="480"/>
    </location>
</feature>
<dbReference type="SUPFAM" id="SSF57716">
    <property type="entry name" value="Glucocorticoid receptor-like (DNA-binding domain)"/>
    <property type="match status" value="1"/>
</dbReference>
<evidence type="ECO:0000256" key="6">
    <source>
        <dbReference type="ARBA" id="ARBA00023163"/>
    </source>
</evidence>
<evidence type="ECO:0000256" key="8">
    <source>
        <dbReference type="PROSITE-ProRule" id="PRU00094"/>
    </source>
</evidence>
<dbReference type="PROSITE" id="PS50114">
    <property type="entry name" value="GATA_ZN_FINGER_2"/>
    <property type="match status" value="1"/>
</dbReference>
<feature type="region of interest" description="Disordered" evidence="9">
    <location>
        <begin position="568"/>
        <end position="700"/>
    </location>
</feature>
<dbReference type="SMART" id="SM00401">
    <property type="entry name" value="ZnF_GATA"/>
    <property type="match status" value="1"/>
</dbReference>
<evidence type="ECO:0000313" key="11">
    <source>
        <dbReference type="EMBL" id="GME69256.1"/>
    </source>
</evidence>
<feature type="compositionally biased region" description="Low complexity" evidence="9">
    <location>
        <begin position="301"/>
        <end position="315"/>
    </location>
</feature>
<keyword evidence="12" id="KW-1185">Reference proteome</keyword>
<feature type="compositionally biased region" description="Polar residues" evidence="9">
    <location>
        <begin position="31"/>
        <end position="40"/>
    </location>
</feature>
<dbReference type="GO" id="GO:0000978">
    <property type="term" value="F:RNA polymerase II cis-regulatory region sequence-specific DNA binding"/>
    <property type="evidence" value="ECO:0007669"/>
    <property type="project" value="TreeGrafter"/>
</dbReference>
<accession>A0A9W6SXK3</accession>
<dbReference type="Pfam" id="PF00320">
    <property type="entry name" value="GATA"/>
    <property type="match status" value="1"/>
</dbReference>
<evidence type="ECO:0000256" key="2">
    <source>
        <dbReference type="ARBA" id="ARBA00022723"/>
    </source>
</evidence>
<feature type="compositionally biased region" description="Polar residues" evidence="9">
    <location>
        <begin position="904"/>
        <end position="918"/>
    </location>
</feature>
<dbReference type="InterPro" id="IPR000679">
    <property type="entry name" value="Znf_GATA"/>
</dbReference>
<feature type="region of interest" description="Disordered" evidence="9">
    <location>
        <begin position="1110"/>
        <end position="1170"/>
    </location>
</feature>
<name>A0A9W6SXK3_CANBO</name>
<feature type="compositionally biased region" description="Polar residues" evidence="9">
    <location>
        <begin position="514"/>
        <end position="523"/>
    </location>
</feature>
<dbReference type="GO" id="GO:0005634">
    <property type="term" value="C:nucleus"/>
    <property type="evidence" value="ECO:0007669"/>
    <property type="project" value="UniProtKB-SubCell"/>
</dbReference>
<feature type="region of interest" description="Disordered" evidence="9">
    <location>
        <begin position="800"/>
        <end position="841"/>
    </location>
</feature>
<organism evidence="11 12">
    <name type="scientific">Candida boidinii</name>
    <name type="common">Yeast</name>
    <dbReference type="NCBI Taxonomy" id="5477"/>
    <lineage>
        <taxon>Eukaryota</taxon>
        <taxon>Fungi</taxon>
        <taxon>Dikarya</taxon>
        <taxon>Ascomycota</taxon>
        <taxon>Saccharomycotina</taxon>
        <taxon>Pichiomycetes</taxon>
        <taxon>Pichiales</taxon>
        <taxon>Pichiaceae</taxon>
        <taxon>Ogataea</taxon>
        <taxon>Ogataea/Candida clade</taxon>
    </lineage>
</organism>
<evidence type="ECO:0000259" key="10">
    <source>
        <dbReference type="PROSITE" id="PS50114"/>
    </source>
</evidence>
<feature type="compositionally biased region" description="Low complexity" evidence="9">
    <location>
        <begin position="1115"/>
        <end position="1154"/>
    </location>
</feature>
<proteinExistence type="predicted"/>
<dbReference type="EMBL" id="BSXN01000622">
    <property type="protein sequence ID" value="GME69256.1"/>
    <property type="molecule type" value="Genomic_DNA"/>
</dbReference>
<feature type="compositionally biased region" description="Low complexity" evidence="9">
    <location>
        <begin position="223"/>
        <end position="234"/>
    </location>
</feature>
<feature type="compositionally biased region" description="Polar residues" evidence="9">
    <location>
        <begin position="614"/>
        <end position="623"/>
    </location>
</feature>
<dbReference type="AlphaFoldDB" id="A0A9W6SXK3"/>
<feature type="compositionally biased region" description="Basic and acidic residues" evidence="9">
    <location>
        <begin position="994"/>
        <end position="1011"/>
    </location>
</feature>
<gene>
    <name evidence="11" type="ORF">Cboi02_000218000</name>
</gene>
<keyword evidence="5" id="KW-0805">Transcription regulation</keyword>
<feature type="domain" description="GATA-type" evidence="10">
    <location>
        <begin position="835"/>
        <end position="888"/>
    </location>
</feature>
<feature type="region of interest" description="Disordered" evidence="9">
    <location>
        <begin position="218"/>
        <end position="253"/>
    </location>
</feature>
<dbReference type="GO" id="GO:0045944">
    <property type="term" value="P:positive regulation of transcription by RNA polymerase II"/>
    <property type="evidence" value="ECO:0007669"/>
    <property type="project" value="TreeGrafter"/>
</dbReference>
<feature type="compositionally biased region" description="Polar residues" evidence="9">
    <location>
        <begin position="568"/>
        <end position="577"/>
    </location>
</feature>
<feature type="region of interest" description="Disordered" evidence="9">
    <location>
        <begin position="885"/>
        <end position="1027"/>
    </location>
</feature>
<evidence type="ECO:0000313" key="12">
    <source>
        <dbReference type="Proteomes" id="UP001165120"/>
    </source>
</evidence>
<keyword evidence="6" id="KW-0804">Transcription</keyword>
<feature type="region of interest" description="Disordered" evidence="9">
    <location>
        <begin position="499"/>
        <end position="547"/>
    </location>
</feature>
<dbReference type="GO" id="GO:0008270">
    <property type="term" value="F:zinc ion binding"/>
    <property type="evidence" value="ECO:0007669"/>
    <property type="project" value="UniProtKB-KW"/>
</dbReference>
<dbReference type="GO" id="GO:0000981">
    <property type="term" value="F:DNA-binding transcription factor activity, RNA polymerase II-specific"/>
    <property type="evidence" value="ECO:0007669"/>
    <property type="project" value="TreeGrafter"/>
</dbReference>
<evidence type="ECO:0000256" key="3">
    <source>
        <dbReference type="ARBA" id="ARBA00022771"/>
    </source>
</evidence>
<feature type="compositionally biased region" description="Gly residues" evidence="9">
    <location>
        <begin position="818"/>
        <end position="830"/>
    </location>
</feature>
<evidence type="ECO:0000256" key="4">
    <source>
        <dbReference type="ARBA" id="ARBA00022833"/>
    </source>
</evidence>
<feature type="compositionally biased region" description="Polar residues" evidence="9">
    <location>
        <begin position="235"/>
        <end position="249"/>
    </location>
</feature>
<keyword evidence="3 8" id="KW-0863">Zinc-finger</keyword>
<dbReference type="Gene3D" id="3.30.50.10">
    <property type="entry name" value="Erythroid Transcription Factor GATA-1, subunit A"/>
    <property type="match status" value="1"/>
</dbReference>
<feature type="region of interest" description="Disordered" evidence="9">
    <location>
        <begin position="722"/>
        <end position="769"/>
    </location>
</feature>
<dbReference type="PANTHER" id="PTHR10071">
    <property type="entry name" value="TRANSCRIPTION FACTOR GATA FAMILY MEMBER"/>
    <property type="match status" value="1"/>
</dbReference>
<feature type="compositionally biased region" description="Polar residues" evidence="9">
    <location>
        <begin position="722"/>
        <end position="747"/>
    </location>
</feature>
<feature type="compositionally biased region" description="Polar residues" evidence="9">
    <location>
        <begin position="640"/>
        <end position="649"/>
    </location>
</feature>
<dbReference type="FunFam" id="3.30.50.10:FF:000007">
    <property type="entry name" value="Nitrogen regulatory AreA, N-terminal"/>
    <property type="match status" value="1"/>
</dbReference>
<protein>
    <submittedName>
        <fullName evidence="11">Unnamed protein product</fullName>
    </submittedName>
</protein>
<reference evidence="11" key="1">
    <citation type="submission" date="2023-04" db="EMBL/GenBank/DDBJ databases">
        <title>Candida boidinii NBRC 10035.</title>
        <authorList>
            <person name="Ichikawa N."/>
            <person name="Sato H."/>
            <person name="Tonouchi N."/>
        </authorList>
    </citation>
    <scope>NUCLEOTIDE SEQUENCE</scope>
    <source>
        <strain evidence="11">NBRC 10035</strain>
    </source>
</reference>
<keyword evidence="7" id="KW-0539">Nucleus</keyword>
<feature type="compositionally biased region" description="Polar residues" evidence="9">
    <location>
        <begin position="925"/>
        <end position="952"/>
    </location>
</feature>
<dbReference type="Pfam" id="PF08550">
    <property type="entry name" value="GATA_AreA"/>
    <property type="match status" value="1"/>
</dbReference>
<feature type="compositionally biased region" description="Low complexity" evidence="9">
    <location>
        <begin position="969"/>
        <end position="980"/>
    </location>
</feature>
<dbReference type="PRINTS" id="PR00619">
    <property type="entry name" value="GATAZNFINGER"/>
</dbReference>
<feature type="region of interest" description="Disordered" evidence="9">
    <location>
        <begin position="295"/>
        <end position="338"/>
    </location>
</feature>
<feature type="compositionally biased region" description="Low complexity" evidence="9">
    <location>
        <begin position="499"/>
        <end position="510"/>
    </location>
</feature>
<evidence type="ECO:0000256" key="1">
    <source>
        <dbReference type="ARBA" id="ARBA00004123"/>
    </source>
</evidence>
<dbReference type="InterPro" id="IPR039355">
    <property type="entry name" value="Transcription_factor_GATA"/>
</dbReference>
<dbReference type="PROSITE" id="PS00344">
    <property type="entry name" value="GATA_ZN_FINGER_1"/>
    <property type="match status" value="1"/>
</dbReference>
<comment type="caution">
    <text evidence="11">The sequence shown here is derived from an EMBL/GenBank/DDBJ whole genome shotgun (WGS) entry which is preliminary data.</text>
</comment>
<feature type="compositionally biased region" description="Polar residues" evidence="9">
    <location>
        <begin position="322"/>
        <end position="337"/>
    </location>
</feature>
<feature type="compositionally biased region" description="Low complexity" evidence="9">
    <location>
        <begin position="51"/>
        <end position="69"/>
    </location>
</feature>
<evidence type="ECO:0000256" key="5">
    <source>
        <dbReference type="ARBA" id="ARBA00023015"/>
    </source>
</evidence>
<feature type="compositionally biased region" description="Low complexity" evidence="9">
    <location>
        <begin position="529"/>
        <end position="546"/>
    </location>
</feature>